<dbReference type="Pfam" id="PF02737">
    <property type="entry name" value="3HCDH_N"/>
    <property type="match status" value="1"/>
</dbReference>
<feature type="domain" description="3-hydroxyacyl-CoA dehydrogenase C-terminal" evidence="4">
    <location>
        <begin position="186"/>
        <end position="282"/>
    </location>
</feature>
<dbReference type="Pfam" id="PF00725">
    <property type="entry name" value="3HCDH"/>
    <property type="match status" value="1"/>
</dbReference>
<protein>
    <submittedName>
        <fullName evidence="6">3-hydroxyacyl-CoA dehydrogenase family protein</fullName>
        <ecNumber evidence="6">1.1.1.35</ecNumber>
    </submittedName>
</protein>
<dbReference type="InterPro" id="IPR022694">
    <property type="entry name" value="3-OHacyl-CoA_DH"/>
</dbReference>
<feature type="domain" description="3-hydroxyacyl-CoA dehydrogenase NAD binding" evidence="5">
    <location>
        <begin position="5"/>
        <end position="182"/>
    </location>
</feature>
<dbReference type="Gene3D" id="3.40.50.720">
    <property type="entry name" value="NAD(P)-binding Rossmann-like Domain"/>
    <property type="match status" value="1"/>
</dbReference>
<dbReference type="EC" id="1.1.1.35" evidence="6"/>
<dbReference type="Gene3D" id="1.10.1040.10">
    <property type="entry name" value="N-(1-d-carboxylethyl)-l-norvaline Dehydrogenase, domain 2"/>
    <property type="match status" value="1"/>
</dbReference>
<evidence type="ECO:0000259" key="4">
    <source>
        <dbReference type="Pfam" id="PF00725"/>
    </source>
</evidence>
<dbReference type="InterPro" id="IPR006108">
    <property type="entry name" value="3HC_DH_C"/>
</dbReference>
<dbReference type="PANTHER" id="PTHR48075">
    <property type="entry name" value="3-HYDROXYACYL-COA DEHYDROGENASE FAMILY PROTEIN"/>
    <property type="match status" value="1"/>
</dbReference>
<evidence type="ECO:0000259" key="5">
    <source>
        <dbReference type="Pfam" id="PF02737"/>
    </source>
</evidence>
<keyword evidence="7" id="KW-1185">Reference proteome</keyword>
<dbReference type="EMBL" id="JBHUIO010000002">
    <property type="protein sequence ID" value="MFD2168609.1"/>
    <property type="molecule type" value="Genomic_DNA"/>
</dbReference>
<dbReference type="RefSeq" id="WP_386043479.1">
    <property type="nucleotide sequence ID" value="NZ_JBHUIO010000002.1"/>
</dbReference>
<dbReference type="InterPro" id="IPR008927">
    <property type="entry name" value="6-PGluconate_DH-like_C_sf"/>
</dbReference>
<evidence type="ECO:0000256" key="3">
    <source>
        <dbReference type="ARBA" id="ARBA00023002"/>
    </source>
</evidence>
<keyword evidence="3 6" id="KW-0560">Oxidoreductase</keyword>
<accession>A0ABW4ZSZ8</accession>
<organism evidence="6 7">
    <name type="scientific">Tumebacillus lipolyticus</name>
    <dbReference type="NCBI Taxonomy" id="1280370"/>
    <lineage>
        <taxon>Bacteria</taxon>
        <taxon>Bacillati</taxon>
        <taxon>Bacillota</taxon>
        <taxon>Bacilli</taxon>
        <taxon>Bacillales</taxon>
        <taxon>Alicyclobacillaceae</taxon>
        <taxon>Tumebacillus</taxon>
    </lineage>
</organism>
<comment type="pathway">
    <text evidence="1">Lipid metabolism; butanoate metabolism.</text>
</comment>
<dbReference type="PANTHER" id="PTHR48075:SF5">
    <property type="entry name" value="3-HYDROXYBUTYRYL-COA DEHYDROGENASE"/>
    <property type="match status" value="1"/>
</dbReference>
<comment type="similarity">
    <text evidence="2">Belongs to the 3-hydroxyacyl-CoA dehydrogenase family.</text>
</comment>
<dbReference type="PIRSF" id="PIRSF000105">
    <property type="entry name" value="HCDH"/>
    <property type="match status" value="1"/>
</dbReference>
<evidence type="ECO:0000313" key="7">
    <source>
        <dbReference type="Proteomes" id="UP001597343"/>
    </source>
</evidence>
<evidence type="ECO:0000256" key="2">
    <source>
        <dbReference type="ARBA" id="ARBA00009463"/>
    </source>
</evidence>
<name>A0ABW4ZSZ8_9BACL</name>
<sequence length="298" mass="32839">MNIQQVGIIGAGSRGQEVAEAIAGVGIEVILLDRTEVALTQAKHSLERLLDQRLNKWGITEAEKKAILSRIKCTTELAELGGCQLLIECVTERIDVKSELMASIEHVVEANTILASNTSTLSLTEIAAKTKHPERMIGLHFLHPPQHHELVEVVRGLQTSDRTFQVAAHFVHTIGKTAIEVYESPGYVTTRLMLPLINEASSLLAEGVAGIADIDTAMKVGCGFTYGPFEIADQYGLDSVVEMLQSLYEETSDPRYRPTAYLRKLVRAGHVGQNVRRGFYRYDELGNRIEASERGASR</sequence>
<dbReference type="Proteomes" id="UP001597343">
    <property type="component" value="Unassembled WGS sequence"/>
</dbReference>
<dbReference type="SUPFAM" id="SSF51735">
    <property type="entry name" value="NAD(P)-binding Rossmann-fold domains"/>
    <property type="match status" value="1"/>
</dbReference>
<dbReference type="InterPro" id="IPR006176">
    <property type="entry name" value="3-OHacyl-CoA_DH_NAD-bd"/>
</dbReference>
<dbReference type="SUPFAM" id="SSF48179">
    <property type="entry name" value="6-phosphogluconate dehydrogenase C-terminal domain-like"/>
    <property type="match status" value="1"/>
</dbReference>
<dbReference type="GO" id="GO:0003857">
    <property type="term" value="F:(3S)-3-hydroxyacyl-CoA dehydrogenase (NAD+) activity"/>
    <property type="evidence" value="ECO:0007669"/>
    <property type="project" value="UniProtKB-EC"/>
</dbReference>
<dbReference type="InterPro" id="IPR013328">
    <property type="entry name" value="6PGD_dom2"/>
</dbReference>
<gene>
    <name evidence="6" type="ORF">ACFSOY_01070</name>
</gene>
<evidence type="ECO:0000256" key="1">
    <source>
        <dbReference type="ARBA" id="ARBA00005086"/>
    </source>
</evidence>
<comment type="caution">
    <text evidence="6">The sequence shown here is derived from an EMBL/GenBank/DDBJ whole genome shotgun (WGS) entry which is preliminary data.</text>
</comment>
<reference evidence="7" key="1">
    <citation type="journal article" date="2019" name="Int. J. Syst. Evol. Microbiol.">
        <title>The Global Catalogue of Microorganisms (GCM) 10K type strain sequencing project: providing services to taxonomists for standard genome sequencing and annotation.</title>
        <authorList>
            <consortium name="The Broad Institute Genomics Platform"/>
            <consortium name="The Broad Institute Genome Sequencing Center for Infectious Disease"/>
            <person name="Wu L."/>
            <person name="Ma J."/>
        </authorList>
    </citation>
    <scope>NUCLEOTIDE SEQUENCE [LARGE SCALE GENOMIC DNA]</scope>
    <source>
        <strain evidence="7">CGMCC 1.13574</strain>
    </source>
</reference>
<proteinExistence type="inferred from homology"/>
<dbReference type="InterPro" id="IPR036291">
    <property type="entry name" value="NAD(P)-bd_dom_sf"/>
</dbReference>
<evidence type="ECO:0000313" key="6">
    <source>
        <dbReference type="EMBL" id="MFD2168609.1"/>
    </source>
</evidence>